<dbReference type="GO" id="GO:0046982">
    <property type="term" value="F:protein heterodimerization activity"/>
    <property type="evidence" value="ECO:0007669"/>
    <property type="project" value="InterPro"/>
</dbReference>
<dbReference type="GeneID" id="20201948"/>
<name>T1EZE8_HELRO</name>
<dbReference type="KEGG" id="hro:HELRODRAFT_167466"/>
<dbReference type="AlphaFoldDB" id="T1EZE8"/>
<evidence type="ECO:0000313" key="7">
    <source>
        <dbReference type="EMBL" id="ESO10954.1"/>
    </source>
</evidence>
<dbReference type="eggNOG" id="KOG2389">
    <property type="taxonomic scope" value="Eukaryota"/>
</dbReference>
<dbReference type="GO" id="GO:0005634">
    <property type="term" value="C:nucleus"/>
    <property type="evidence" value="ECO:0007669"/>
    <property type="project" value="UniProtKB-SubCell"/>
</dbReference>
<dbReference type="InParanoid" id="T1EZE8"/>
<evidence type="ECO:0000256" key="4">
    <source>
        <dbReference type="ARBA" id="ARBA00023242"/>
    </source>
</evidence>
<evidence type="ECO:0000256" key="2">
    <source>
        <dbReference type="ARBA" id="ARBA00023015"/>
    </source>
</evidence>
<reference evidence="9" key="1">
    <citation type="submission" date="2012-12" db="EMBL/GenBank/DDBJ databases">
        <authorList>
            <person name="Hellsten U."/>
            <person name="Grimwood J."/>
            <person name="Chapman J.A."/>
            <person name="Shapiro H."/>
            <person name="Aerts A."/>
            <person name="Otillar R.P."/>
            <person name="Terry A.Y."/>
            <person name="Boore J.L."/>
            <person name="Simakov O."/>
            <person name="Marletaz F."/>
            <person name="Cho S.-J."/>
            <person name="Edsinger-Gonzales E."/>
            <person name="Havlak P."/>
            <person name="Kuo D.-H."/>
            <person name="Larsson T."/>
            <person name="Lv J."/>
            <person name="Arendt D."/>
            <person name="Savage R."/>
            <person name="Osoegawa K."/>
            <person name="de Jong P."/>
            <person name="Lindberg D.R."/>
            <person name="Seaver E.C."/>
            <person name="Weisblat D.A."/>
            <person name="Putnam N.H."/>
            <person name="Grigoriev I.V."/>
            <person name="Rokhsar D.S."/>
        </authorList>
    </citation>
    <scope>NUCLEOTIDE SEQUENCE</scope>
</reference>
<dbReference type="EnsemblMetazoa" id="HelroT167466">
    <property type="protein sequence ID" value="HelroP167466"/>
    <property type="gene ID" value="HelroG167466"/>
</dbReference>
<dbReference type="InterPro" id="IPR009072">
    <property type="entry name" value="Histone-fold"/>
</dbReference>
<evidence type="ECO:0000256" key="5">
    <source>
        <dbReference type="SAM" id="MobiDB-lite"/>
    </source>
</evidence>
<keyword evidence="2" id="KW-0805">Transcription regulation</keyword>
<dbReference type="CTD" id="20201948"/>
<evidence type="ECO:0000313" key="8">
    <source>
        <dbReference type="EnsemblMetazoa" id="HelroP167466"/>
    </source>
</evidence>
<feature type="domain" description="Bromodomain associated" evidence="6">
    <location>
        <begin position="7"/>
        <end position="77"/>
    </location>
</feature>
<dbReference type="Gene3D" id="1.10.20.10">
    <property type="entry name" value="Histone, subunit A"/>
    <property type="match status" value="1"/>
</dbReference>
<dbReference type="InterPro" id="IPR006565">
    <property type="entry name" value="BTP"/>
</dbReference>
<dbReference type="PANTHER" id="PTHR46452:SF1">
    <property type="entry name" value="TRANSCRIPTION INITIATION FACTOR TFIID SUBUNIT 3"/>
    <property type="match status" value="1"/>
</dbReference>
<dbReference type="HOGENOM" id="CLU_617180_0_0_1"/>
<dbReference type="Pfam" id="PF07524">
    <property type="entry name" value="Bromo_TP"/>
    <property type="match status" value="1"/>
</dbReference>
<keyword evidence="4" id="KW-0539">Nucleus</keyword>
<dbReference type="RefSeq" id="XP_009011223.1">
    <property type="nucleotide sequence ID" value="XM_009012975.1"/>
</dbReference>
<dbReference type="CDD" id="cd22918">
    <property type="entry name" value="HFD_TAF8"/>
    <property type="match status" value="1"/>
</dbReference>
<evidence type="ECO:0000313" key="9">
    <source>
        <dbReference type="Proteomes" id="UP000015101"/>
    </source>
</evidence>
<dbReference type="EMBL" id="KB095858">
    <property type="protein sequence ID" value="ESO10954.1"/>
    <property type="molecule type" value="Genomic_DNA"/>
</dbReference>
<keyword evidence="9" id="KW-1185">Reference proteome</keyword>
<evidence type="ECO:0000256" key="1">
    <source>
        <dbReference type="ARBA" id="ARBA00004123"/>
    </source>
</evidence>
<organism evidence="8 9">
    <name type="scientific">Helobdella robusta</name>
    <name type="common">Californian leech</name>
    <dbReference type="NCBI Taxonomy" id="6412"/>
    <lineage>
        <taxon>Eukaryota</taxon>
        <taxon>Metazoa</taxon>
        <taxon>Spiralia</taxon>
        <taxon>Lophotrochozoa</taxon>
        <taxon>Annelida</taxon>
        <taxon>Clitellata</taxon>
        <taxon>Hirudinea</taxon>
        <taxon>Rhynchobdellida</taxon>
        <taxon>Glossiphoniidae</taxon>
        <taxon>Helobdella</taxon>
    </lineage>
</organism>
<evidence type="ECO:0000256" key="3">
    <source>
        <dbReference type="ARBA" id="ARBA00023163"/>
    </source>
</evidence>
<comment type="subcellular location">
    <subcellularLocation>
        <location evidence="1">Nucleus</location>
    </subcellularLocation>
</comment>
<reference evidence="7 9" key="2">
    <citation type="journal article" date="2013" name="Nature">
        <title>Insights into bilaterian evolution from three spiralian genomes.</title>
        <authorList>
            <person name="Simakov O."/>
            <person name="Marletaz F."/>
            <person name="Cho S.J."/>
            <person name="Edsinger-Gonzales E."/>
            <person name="Havlak P."/>
            <person name="Hellsten U."/>
            <person name="Kuo D.H."/>
            <person name="Larsson T."/>
            <person name="Lv J."/>
            <person name="Arendt D."/>
            <person name="Savage R."/>
            <person name="Osoegawa K."/>
            <person name="de Jong P."/>
            <person name="Grimwood J."/>
            <person name="Chapman J.A."/>
            <person name="Shapiro H."/>
            <person name="Aerts A."/>
            <person name="Otillar R.P."/>
            <person name="Terry A.Y."/>
            <person name="Boore J.L."/>
            <person name="Grigoriev I.V."/>
            <person name="Lindberg D.R."/>
            <person name="Seaver E.C."/>
            <person name="Weisblat D.A."/>
            <person name="Putnam N.H."/>
            <person name="Rokhsar D.S."/>
        </authorList>
    </citation>
    <scope>NUCLEOTIDE SEQUENCE</scope>
</reference>
<dbReference type="Proteomes" id="UP000015101">
    <property type="component" value="Unassembled WGS sequence"/>
</dbReference>
<evidence type="ECO:0000259" key="6">
    <source>
        <dbReference type="Pfam" id="PF07524"/>
    </source>
</evidence>
<dbReference type="PANTHER" id="PTHR46452">
    <property type="entry name" value="TRANSCRIPTION INITIATION FACTOR TFIID SUBUNIT 3"/>
    <property type="match status" value="1"/>
</dbReference>
<reference evidence="8" key="3">
    <citation type="submission" date="2015-06" db="UniProtKB">
        <authorList>
            <consortium name="EnsemblMetazoa"/>
        </authorList>
    </citation>
    <scope>IDENTIFICATION</scope>
</reference>
<keyword evidence="3" id="KW-0804">Transcription</keyword>
<accession>T1EZE8</accession>
<protein>
    <recommendedName>
        <fullName evidence="6">Bromodomain associated domain-containing protein</fullName>
    </recommendedName>
</protein>
<dbReference type="EMBL" id="AMQM01002785">
    <property type="status" value="NOT_ANNOTATED_CDS"/>
    <property type="molecule type" value="Genomic_DNA"/>
</dbReference>
<gene>
    <name evidence="8" type="primary">20201948</name>
    <name evidence="7" type="ORF">HELRODRAFT_167466</name>
</gene>
<sequence length="444" mass="49585">MTTMIVFRREILRRCVAQLCVQQGWDRAEQSALRVLAQILEAYVFMLAGSAKVYTDQFEQTELTLNNLHLAFLKCNIQFDQLKEYFKLNEPVTLPHDVPHFPAPRELPAEASASQYKMRSLSRLALQCGDFKPSVPGRSAGHKLDPNKPIDYYGTCIFRKQYPPLTLTISRKVFEEFLTGKKVMNVNEDGPTCKDYDHHPVIERHPVNILSSNLKDMKKFSRKKLKLIPGLIPSSTFIPHPTSQTPQLTFKPSAAASGIAKIVKVQKTRITRYRRSSSIGKVTIKLGGVKLFCSSYVSNSTDDNVARRSLNEKTSQVIIGADDNAVGDLRKTTPSSQYNIFSDQRKSSGHLGVKVKKTTKRTHDETDVTEVQDPPKNDDASDQTAISKLVLKIGGVVVGSRTICKSCTSVADSCEVNRKLLSPIVKLVRIMPASSHKEPVKTLI</sequence>
<dbReference type="STRING" id="6412.T1EZE8"/>
<feature type="region of interest" description="Disordered" evidence="5">
    <location>
        <begin position="349"/>
        <end position="382"/>
    </location>
</feature>
<proteinExistence type="predicted"/>